<evidence type="ECO:0000259" key="3">
    <source>
        <dbReference type="Pfam" id="PF02638"/>
    </source>
</evidence>
<dbReference type="AlphaFoldDB" id="A0A5B8VZX0"/>
<name>A0A5B8VZX0_9SPHI</name>
<keyword evidence="4" id="KW-0378">Hydrolase</keyword>
<dbReference type="InterPro" id="IPR013783">
    <property type="entry name" value="Ig-like_fold"/>
</dbReference>
<evidence type="ECO:0000313" key="4">
    <source>
        <dbReference type="EMBL" id="QEC76076.1"/>
    </source>
</evidence>
<dbReference type="KEGG" id="mgk:FSB76_09005"/>
<dbReference type="OrthoDB" id="9773203at2"/>
<keyword evidence="1 2" id="KW-0732">Signal</keyword>
<evidence type="ECO:0000256" key="1">
    <source>
        <dbReference type="ARBA" id="ARBA00022729"/>
    </source>
</evidence>
<evidence type="ECO:0000313" key="5">
    <source>
        <dbReference type="Proteomes" id="UP000321362"/>
    </source>
</evidence>
<feature type="signal peptide" evidence="2">
    <location>
        <begin position="1"/>
        <end position="20"/>
    </location>
</feature>
<dbReference type="Gene3D" id="3.20.20.80">
    <property type="entry name" value="Glycosidases"/>
    <property type="match status" value="1"/>
</dbReference>
<keyword evidence="5" id="KW-1185">Reference proteome</keyword>
<accession>A0A5B8VZX0</accession>
<dbReference type="InterPro" id="IPR017853">
    <property type="entry name" value="GH"/>
</dbReference>
<feature type="domain" description="Glycosyl hydrolase-like 10" evidence="3">
    <location>
        <begin position="35"/>
        <end position="344"/>
    </location>
</feature>
<dbReference type="RefSeq" id="WP_147053258.1">
    <property type="nucleotide sequence ID" value="NZ_CP042437.1"/>
</dbReference>
<dbReference type="PANTHER" id="PTHR43405">
    <property type="entry name" value="GLYCOSYL HYDROLASE DIGH"/>
    <property type="match status" value="1"/>
</dbReference>
<protein>
    <submittedName>
        <fullName evidence="4">Family 10 glycosylhydrolase</fullName>
    </submittedName>
</protein>
<dbReference type="Gene3D" id="2.60.40.10">
    <property type="entry name" value="Immunoglobulins"/>
    <property type="match status" value="1"/>
</dbReference>
<dbReference type="SUPFAM" id="SSF51445">
    <property type="entry name" value="(Trans)glycosidases"/>
    <property type="match status" value="1"/>
</dbReference>
<evidence type="ECO:0000256" key="2">
    <source>
        <dbReference type="SAM" id="SignalP"/>
    </source>
</evidence>
<organism evidence="4 5">
    <name type="scientific">Mucilaginibacter ginsenosidivorax</name>
    <dbReference type="NCBI Taxonomy" id="862126"/>
    <lineage>
        <taxon>Bacteria</taxon>
        <taxon>Pseudomonadati</taxon>
        <taxon>Bacteroidota</taxon>
        <taxon>Sphingobacteriia</taxon>
        <taxon>Sphingobacteriales</taxon>
        <taxon>Sphingobacteriaceae</taxon>
        <taxon>Mucilaginibacter</taxon>
    </lineage>
</organism>
<proteinExistence type="predicted"/>
<sequence length="514" mass="58979">MTNKTSFVAFLILAFLKSHAQQLVDSNVTAHPKREFRGVWVATVENIDWPATPNETTARQQQELLTILDAHQKTGINAIILQIRPAADAFYAKSREPWSKWLTGKQGLAPNPVYDPLEFALTEAHKRGMELHAWINPYRATKDSAYSQLSPQHITRIKPEWFFTYGGMKLFNPGLPEVREYIVQVVLDMITNYDIDGIHMDDYFYPYHVAGQQINDQQAYQQYGKGFTNIDDWRRDNVNTLIKMLNDSIHQHNPRMKFGISPFSIWANKTQLADGSDTHGSDSYFALYADSRKWVQEGWVDYINPQLYRPIDDKLVPFKTMIDWWGNNAYGRHLYIGQAPYRIIENKLPGFRLPGQLPGQIQCLRKNARVQGSVYFSSNSLMNNPLGFTDSLRANYYHYPALPPVMLWRDSIAPNAPIGLIAKPEINGVKLMWQTPLMAKDNEPVYGYVVYRFSTGAKLNLDNAENILSIQYNSNTFYLDTTTEKGKTYIYIVTAIDRLKNESEKALPVEGARL</sequence>
<dbReference type="InterPro" id="IPR052177">
    <property type="entry name" value="Divisome_Glycosyl_Hydrolase"/>
</dbReference>
<dbReference type="PANTHER" id="PTHR43405:SF1">
    <property type="entry name" value="GLYCOSYL HYDROLASE DIGH"/>
    <property type="match status" value="1"/>
</dbReference>
<dbReference type="GO" id="GO:0016787">
    <property type="term" value="F:hydrolase activity"/>
    <property type="evidence" value="ECO:0007669"/>
    <property type="project" value="UniProtKB-KW"/>
</dbReference>
<reference evidence="4 5" key="1">
    <citation type="journal article" date="2013" name="J. Microbiol.">
        <title>Mucilaginibacter ginsenosidivorax sp. nov., with ginsenoside converting activity isolated from sediment.</title>
        <authorList>
            <person name="Kim J.K."/>
            <person name="Choi T.E."/>
            <person name="Liu Q.M."/>
            <person name="Park H.Y."/>
            <person name="Yi T.H."/>
            <person name="Yoon M.H."/>
            <person name="Kim S.C."/>
            <person name="Im W.T."/>
        </authorList>
    </citation>
    <scope>NUCLEOTIDE SEQUENCE [LARGE SCALE GENOMIC DNA]</scope>
    <source>
        <strain evidence="4 5">KHI28</strain>
    </source>
</reference>
<dbReference type="InterPro" id="IPR003790">
    <property type="entry name" value="GHL10"/>
</dbReference>
<dbReference type="Proteomes" id="UP000321362">
    <property type="component" value="Chromosome"/>
</dbReference>
<gene>
    <name evidence="4" type="ORF">FSB76_09005</name>
</gene>
<dbReference type="Pfam" id="PF02638">
    <property type="entry name" value="GHL10"/>
    <property type="match status" value="1"/>
</dbReference>
<dbReference type="InterPro" id="IPR036116">
    <property type="entry name" value="FN3_sf"/>
</dbReference>
<feature type="chain" id="PRO_5022764082" evidence="2">
    <location>
        <begin position="21"/>
        <end position="514"/>
    </location>
</feature>
<dbReference type="EMBL" id="CP042437">
    <property type="protein sequence ID" value="QEC76076.1"/>
    <property type="molecule type" value="Genomic_DNA"/>
</dbReference>
<dbReference type="SUPFAM" id="SSF49265">
    <property type="entry name" value="Fibronectin type III"/>
    <property type="match status" value="1"/>
</dbReference>